<dbReference type="Gene3D" id="3.40.309.10">
    <property type="entry name" value="Aldehyde Dehydrogenase, Chain A, domain 2"/>
    <property type="match status" value="1"/>
</dbReference>
<evidence type="ECO:0000313" key="5">
    <source>
        <dbReference type="EMBL" id="MBE7941055.1"/>
    </source>
</evidence>
<evidence type="ECO:0000313" key="6">
    <source>
        <dbReference type="Proteomes" id="UP000715965"/>
    </source>
</evidence>
<dbReference type="InterPro" id="IPR044148">
    <property type="entry name" value="ALDH_GabD1-like"/>
</dbReference>
<dbReference type="Proteomes" id="UP000715965">
    <property type="component" value="Unassembled WGS sequence"/>
</dbReference>
<dbReference type="PANTHER" id="PTHR43217:SF2">
    <property type="entry name" value="SUCCINATE-SEMIALDEHYDE DEHYDROGENASE [NADP(+)]"/>
    <property type="match status" value="1"/>
</dbReference>
<dbReference type="SUPFAM" id="SSF53720">
    <property type="entry name" value="ALDH-like"/>
    <property type="match status" value="1"/>
</dbReference>
<dbReference type="InterPro" id="IPR016161">
    <property type="entry name" value="Ald_DH/histidinol_DH"/>
</dbReference>
<accession>A0ABR9SFD6</accession>
<evidence type="ECO:0000259" key="4">
    <source>
        <dbReference type="Pfam" id="PF00171"/>
    </source>
</evidence>
<keyword evidence="3" id="KW-0560">Oxidoreductase</keyword>
<dbReference type="InterPro" id="IPR047110">
    <property type="entry name" value="GABD/Sad-like"/>
</dbReference>
<dbReference type="PANTHER" id="PTHR43217">
    <property type="entry name" value="SUCCINATE SEMIALDEHYDE DEHYDROGENASE [NAD(P)+] SAD"/>
    <property type="match status" value="1"/>
</dbReference>
<name>A0ABR9SFD6_9BURK</name>
<feature type="domain" description="Aldehyde dehydrogenase" evidence="4">
    <location>
        <begin position="3"/>
        <end position="453"/>
    </location>
</feature>
<gene>
    <name evidence="5" type="ORF">IM725_10785</name>
</gene>
<evidence type="ECO:0000256" key="1">
    <source>
        <dbReference type="ARBA" id="ARBA00009986"/>
    </source>
</evidence>
<dbReference type="EMBL" id="JADDOJ010000038">
    <property type="protein sequence ID" value="MBE7941055.1"/>
    <property type="molecule type" value="Genomic_DNA"/>
</dbReference>
<dbReference type="InterPro" id="IPR016162">
    <property type="entry name" value="Ald_DH_N"/>
</dbReference>
<comment type="caution">
    <text evidence="5">The sequence shown here is derived from an EMBL/GenBank/DDBJ whole genome shotgun (WGS) entry which is preliminary data.</text>
</comment>
<comment type="similarity">
    <text evidence="1">Belongs to the aldehyde dehydrogenase family.</text>
</comment>
<dbReference type="InterPro" id="IPR015590">
    <property type="entry name" value="Aldehyde_DH_dom"/>
</dbReference>
<evidence type="ECO:0000256" key="3">
    <source>
        <dbReference type="ARBA" id="ARBA00023002"/>
    </source>
</evidence>
<proteinExistence type="inferred from homology"/>
<keyword evidence="6" id="KW-1185">Reference proteome</keyword>
<organism evidence="5 6">
    <name type="scientific">Ramlibacter aquaticus</name>
    <dbReference type="NCBI Taxonomy" id="2780094"/>
    <lineage>
        <taxon>Bacteria</taxon>
        <taxon>Pseudomonadati</taxon>
        <taxon>Pseudomonadota</taxon>
        <taxon>Betaproteobacteria</taxon>
        <taxon>Burkholderiales</taxon>
        <taxon>Comamonadaceae</taxon>
        <taxon>Ramlibacter</taxon>
    </lineage>
</organism>
<dbReference type="Pfam" id="PF00171">
    <property type="entry name" value="Aldedh"/>
    <property type="match status" value="1"/>
</dbReference>
<evidence type="ECO:0000256" key="2">
    <source>
        <dbReference type="ARBA" id="ARBA00022857"/>
    </source>
</evidence>
<reference evidence="5 6" key="1">
    <citation type="submission" date="2020-10" db="EMBL/GenBank/DDBJ databases">
        <title>Draft genome of Ramlibacter aquaticus LMG 30558.</title>
        <authorList>
            <person name="Props R."/>
        </authorList>
    </citation>
    <scope>NUCLEOTIDE SEQUENCE [LARGE SCALE GENOMIC DNA]</scope>
    <source>
        <strain evidence="5 6">LMG 30558</strain>
    </source>
</reference>
<dbReference type="CDD" id="cd07100">
    <property type="entry name" value="ALDH_SSADH1_GabD1"/>
    <property type="match status" value="1"/>
</dbReference>
<protein>
    <submittedName>
        <fullName evidence="5">NAD-dependent succinate-semialdehyde dehydrogenase</fullName>
    </submittedName>
</protein>
<sequence length="475" mass="50251">MAYQSTNPYTGKTDRSFPEIGDAELEAKLQAAQACYLNDWRKRSMAERQAVLARAAGLMREQAQELGALATAEMGKLIAQSVGEVKLCAAILDYYAQNAESFLAPERLSTARGAAMIESSPVGVLFGVQPWNFPYYQVARFAAPNLMAGNTVLLKHASIVPQCALAFERVLREAGAPDGAFTNLFLSKDQVARVIDDPRVRGVALTGSEGAGAVVAGRAGGQLKKSTLELGGSDALIVLDDADLDKAVKQAVTGRMGNAGQACTASKRIIVVEALADRFLEKFQAALQTFTPGDPMDPQTTLAPLSSAEALKKLAEQVDEALAHGARAVLGGKPVEGQAGSFMQPTILVDVRQDNPVYHQEFFGPVALFFRVPDEAAAIALANDSPFGLGGSVFTQDIARGRRVASQIDTGMVFINSAAVSLPDLPFGGVKNSGYGRELAAAGIQEFVNRKLVLVLEEGGWPVEAQPASKGSARP</sequence>
<dbReference type="InterPro" id="IPR016163">
    <property type="entry name" value="Ald_DH_C"/>
</dbReference>
<dbReference type="RefSeq" id="WP_193780597.1">
    <property type="nucleotide sequence ID" value="NZ_JADDOJ010000038.1"/>
</dbReference>
<dbReference type="Gene3D" id="3.40.605.10">
    <property type="entry name" value="Aldehyde Dehydrogenase, Chain A, domain 1"/>
    <property type="match status" value="1"/>
</dbReference>
<keyword evidence="2" id="KW-0521">NADP</keyword>